<dbReference type="InterPro" id="IPR040115">
    <property type="entry name" value="Lnp"/>
</dbReference>
<evidence type="ECO:0000313" key="7">
    <source>
        <dbReference type="WBParaSite" id="Smp_340050.1"/>
    </source>
</evidence>
<feature type="compositionally biased region" description="Low complexity" evidence="4">
    <location>
        <begin position="189"/>
        <end position="199"/>
    </location>
</feature>
<dbReference type="GO" id="GO:0098826">
    <property type="term" value="C:endoplasmic reticulum tubular network membrane"/>
    <property type="evidence" value="ECO:0007669"/>
    <property type="project" value="UniProtKB-UniRule"/>
</dbReference>
<keyword evidence="6" id="KW-1185">Reference proteome</keyword>
<evidence type="ECO:0000256" key="3">
    <source>
        <dbReference type="SAM" id="Coils"/>
    </source>
</evidence>
<dbReference type="Pfam" id="PF10058">
    <property type="entry name" value="Zn_ribbon_10"/>
    <property type="match status" value="1"/>
</dbReference>
<protein>
    <recommendedName>
        <fullName evidence="2">Endoplasmic reticulum junction formation protein lunapark</fullName>
    </recommendedName>
</protein>
<dbReference type="FunCoup" id="A0A5K4FA33">
    <property type="interactions" value="1932"/>
</dbReference>
<dbReference type="STRING" id="6183.A0A5K4FA33"/>
<evidence type="ECO:0000259" key="5">
    <source>
        <dbReference type="Pfam" id="PF10058"/>
    </source>
</evidence>
<reference evidence="6" key="1">
    <citation type="journal article" date="2012" name="PLoS Negl. Trop. Dis.">
        <title>A systematically improved high quality genome and transcriptome of the human blood fluke Schistosoma mansoni.</title>
        <authorList>
            <person name="Protasio A.V."/>
            <person name="Tsai I.J."/>
            <person name="Babbage A."/>
            <person name="Nichol S."/>
            <person name="Hunt M."/>
            <person name="Aslett M.A."/>
            <person name="De Silva N."/>
            <person name="Velarde G.S."/>
            <person name="Anderson T.J."/>
            <person name="Clark R.C."/>
            <person name="Davidson C."/>
            <person name="Dillon G.P."/>
            <person name="Holroyd N.E."/>
            <person name="LoVerde P.T."/>
            <person name="Lloyd C."/>
            <person name="McQuillan J."/>
            <person name="Oliveira G."/>
            <person name="Otto T.D."/>
            <person name="Parker-Manuel S.J."/>
            <person name="Quail M.A."/>
            <person name="Wilson R.A."/>
            <person name="Zerlotini A."/>
            <person name="Dunne D.W."/>
            <person name="Berriman M."/>
        </authorList>
    </citation>
    <scope>NUCLEOTIDE SEQUENCE [LARGE SCALE GENOMIC DNA]</scope>
    <source>
        <strain evidence="6">Puerto Rican</strain>
    </source>
</reference>
<dbReference type="PANTHER" id="PTHR22166">
    <property type="entry name" value="ENDOPLASMIC RETICULUM JUNCTION FORMATION PROTEIN LUNAPARK"/>
    <property type="match status" value="1"/>
</dbReference>
<evidence type="ECO:0000256" key="1">
    <source>
        <dbReference type="ARBA" id="ARBA00009940"/>
    </source>
</evidence>
<feature type="domain" description="Lunapark zinc ribbon" evidence="5">
    <location>
        <begin position="231"/>
        <end position="280"/>
    </location>
</feature>
<organism evidence="6 7">
    <name type="scientific">Schistosoma mansoni</name>
    <name type="common">Blood fluke</name>
    <dbReference type="NCBI Taxonomy" id="6183"/>
    <lineage>
        <taxon>Eukaryota</taxon>
        <taxon>Metazoa</taxon>
        <taxon>Spiralia</taxon>
        <taxon>Lophotrochozoa</taxon>
        <taxon>Platyhelminthes</taxon>
        <taxon>Trematoda</taxon>
        <taxon>Digenea</taxon>
        <taxon>Strigeidida</taxon>
        <taxon>Schistosomatoidea</taxon>
        <taxon>Schistosomatidae</taxon>
        <taxon>Schistosoma</taxon>
    </lineage>
</organism>
<keyword evidence="3" id="KW-0175">Coiled coil</keyword>
<feature type="coiled-coil region" evidence="3">
    <location>
        <begin position="107"/>
        <end position="134"/>
    </location>
</feature>
<dbReference type="Proteomes" id="UP000008854">
    <property type="component" value="Unassembled WGS sequence"/>
</dbReference>
<comment type="function">
    <text evidence="2">Plays a role in determining ER morphology.</text>
</comment>
<keyword evidence="2" id="KW-1133">Transmembrane helix</keyword>
<comment type="domain">
    <text evidence="2">The C4-type zinc finger motif is necessary both for its ER three-way tubular junction localization and formation.</text>
</comment>
<dbReference type="AlphaFoldDB" id="A0A5K4FA33"/>
<feature type="compositionally biased region" description="Polar residues" evidence="4">
    <location>
        <begin position="200"/>
        <end position="213"/>
    </location>
</feature>
<keyword evidence="2" id="KW-0256">Endoplasmic reticulum</keyword>
<evidence type="ECO:0000256" key="4">
    <source>
        <dbReference type="SAM" id="MobiDB-lite"/>
    </source>
</evidence>
<dbReference type="GO" id="GO:0008270">
    <property type="term" value="F:zinc ion binding"/>
    <property type="evidence" value="ECO:0007669"/>
    <property type="project" value="UniProtKB-KW"/>
</dbReference>
<keyword evidence="2" id="KW-0812">Transmembrane</keyword>
<keyword evidence="2" id="KW-0863">Zinc-finger</keyword>
<sequence>MSWAKKYLFWIFKGSKKSIVDRLEDIDDEILELESDRSSSIDSEKQFVFRLLFYSFIFFGLSFITVYYYYWPRTVTGKVVICMIFAVYPFCIYFLKYIFRMMFSRRVNKTNEKLKRLRADKQKLLEEVMEKETFNKAQQILKRFDPLTFASITVEDKKVPKPVFGSMINLGTPHSEVRRRNNSGDKHLTPGLLGPNLTTQSSTPMLGSNQTPCSKKPRLLRPLLPRERSIIDKVLDALVGDGPDKRFALICNQCSSHNGMALQEEFEYLAFRCCYCNHFNPARCTRLKTGLSTENIENTNDLTNNSKTTPYFQSTKSNVKRMKEGIKSSKNNLYNHDSDDNDSVLGNETVVCDPHEILANEFNEQLNLKDDGNVDTFKESTE</sequence>
<keyword evidence="2" id="KW-0472">Membrane</keyword>
<feature type="region of interest" description="Disordered" evidence="4">
    <location>
        <begin position="186"/>
        <end position="217"/>
    </location>
</feature>
<dbReference type="PANTHER" id="PTHR22166:SF12">
    <property type="entry name" value="ENDOPLASMIC RETICULUM JUNCTION FORMATION PROTEIN LUNAPARK"/>
    <property type="match status" value="1"/>
</dbReference>
<dbReference type="GO" id="GO:1903373">
    <property type="term" value="P:positive regulation of endoplasmic reticulum tubular network organization"/>
    <property type="evidence" value="ECO:0007669"/>
    <property type="project" value="UniProtKB-UniRule"/>
</dbReference>
<keyword evidence="2" id="KW-0479">Metal-binding</keyword>
<dbReference type="InterPro" id="IPR019273">
    <property type="entry name" value="Lunapark_Znf"/>
</dbReference>
<proteinExistence type="inferred from homology"/>
<evidence type="ECO:0000256" key="2">
    <source>
        <dbReference type="RuleBase" id="RU367073"/>
    </source>
</evidence>
<dbReference type="WBParaSite" id="Smp_340050.1">
    <property type="protein sequence ID" value="Smp_340050.1"/>
    <property type="gene ID" value="Smp_340050"/>
</dbReference>
<feature type="transmembrane region" description="Helical" evidence="2">
    <location>
        <begin position="47"/>
        <end position="70"/>
    </location>
</feature>
<dbReference type="GO" id="GO:0071788">
    <property type="term" value="P:endoplasmic reticulum tubular network maintenance"/>
    <property type="evidence" value="ECO:0007669"/>
    <property type="project" value="UniProtKB-UniRule"/>
</dbReference>
<feature type="transmembrane region" description="Helical" evidence="2">
    <location>
        <begin position="76"/>
        <end position="99"/>
    </location>
</feature>
<dbReference type="InParanoid" id="A0A5K4FA33"/>
<evidence type="ECO:0000313" key="6">
    <source>
        <dbReference type="Proteomes" id="UP000008854"/>
    </source>
</evidence>
<keyword evidence="2" id="KW-0862">Zinc</keyword>
<comment type="subcellular location">
    <subcellularLocation>
        <location evidence="2">Endoplasmic reticulum membrane</location>
        <topology evidence="2">Multi-pass membrane protein</topology>
    </subcellularLocation>
</comment>
<name>A0A5K4FA33_SCHMA</name>
<comment type="similarity">
    <text evidence="1 2">Belongs to the lunapark family.</text>
</comment>
<reference evidence="7" key="2">
    <citation type="submission" date="2019-11" db="UniProtKB">
        <authorList>
            <consortium name="WormBaseParasite"/>
        </authorList>
    </citation>
    <scope>IDENTIFICATION</scope>
    <source>
        <strain evidence="7">Puerto Rican</strain>
    </source>
</reference>
<accession>A0A5K4FA33</accession>